<keyword evidence="2" id="KW-1185">Reference proteome</keyword>
<evidence type="ECO:0000313" key="2">
    <source>
        <dbReference type="Proteomes" id="UP001472677"/>
    </source>
</evidence>
<dbReference type="EMBL" id="JBBPBM010000011">
    <property type="protein sequence ID" value="KAK8563287.1"/>
    <property type="molecule type" value="Genomic_DNA"/>
</dbReference>
<protein>
    <submittedName>
        <fullName evidence="1">Uncharacterized protein</fullName>
    </submittedName>
</protein>
<proteinExistence type="predicted"/>
<sequence length="79" mass="9222">MKNDLRLEAFLMHDSSGCQAAMHGFYSCFFSFIHIERSRDFYVTSGGQSLVRATPIVRSWRSSEMLSHHSRDMTLEYVR</sequence>
<accession>A0ABR2EMQ7</accession>
<dbReference type="PROSITE" id="PS51257">
    <property type="entry name" value="PROKAR_LIPOPROTEIN"/>
    <property type="match status" value="1"/>
</dbReference>
<organism evidence="1 2">
    <name type="scientific">Hibiscus sabdariffa</name>
    <name type="common">roselle</name>
    <dbReference type="NCBI Taxonomy" id="183260"/>
    <lineage>
        <taxon>Eukaryota</taxon>
        <taxon>Viridiplantae</taxon>
        <taxon>Streptophyta</taxon>
        <taxon>Embryophyta</taxon>
        <taxon>Tracheophyta</taxon>
        <taxon>Spermatophyta</taxon>
        <taxon>Magnoliopsida</taxon>
        <taxon>eudicotyledons</taxon>
        <taxon>Gunneridae</taxon>
        <taxon>Pentapetalae</taxon>
        <taxon>rosids</taxon>
        <taxon>malvids</taxon>
        <taxon>Malvales</taxon>
        <taxon>Malvaceae</taxon>
        <taxon>Malvoideae</taxon>
        <taxon>Hibiscus</taxon>
    </lineage>
</organism>
<dbReference type="Proteomes" id="UP001472677">
    <property type="component" value="Unassembled WGS sequence"/>
</dbReference>
<reference evidence="1 2" key="1">
    <citation type="journal article" date="2024" name="G3 (Bethesda)">
        <title>Genome assembly of Hibiscus sabdariffa L. provides insights into metabolisms of medicinal natural products.</title>
        <authorList>
            <person name="Kim T."/>
        </authorList>
    </citation>
    <scope>NUCLEOTIDE SEQUENCE [LARGE SCALE GENOMIC DNA]</scope>
    <source>
        <strain evidence="1">TK-2024</strain>
        <tissue evidence="1">Old leaves</tissue>
    </source>
</reference>
<comment type="caution">
    <text evidence="1">The sequence shown here is derived from an EMBL/GenBank/DDBJ whole genome shotgun (WGS) entry which is preliminary data.</text>
</comment>
<evidence type="ECO:0000313" key="1">
    <source>
        <dbReference type="EMBL" id="KAK8563287.1"/>
    </source>
</evidence>
<name>A0ABR2EMQ7_9ROSI</name>
<gene>
    <name evidence="1" type="ORF">V6N12_035437</name>
</gene>